<comment type="caution">
    <text evidence="1">The sequence shown here is derived from an EMBL/GenBank/DDBJ whole genome shotgun (WGS) entry which is preliminary data.</text>
</comment>
<reference evidence="1" key="1">
    <citation type="submission" date="2021-10" db="EMBL/GenBank/DDBJ databases">
        <title>Novel species in genus Arthrobacter.</title>
        <authorList>
            <person name="Liu Y."/>
        </authorList>
    </citation>
    <scope>NUCLEOTIDE SEQUENCE</scope>
    <source>
        <strain evidence="1">Zg-Y809</strain>
    </source>
</reference>
<sequence length="463" mass="49998">MTTATEGFSYECLDAFRLPRPDGWERIEAEAGMLAVAHPPVPAGVFRPNLVLRWRPANGVSIARYATAAIASVLEELQDARMLSNDLWSPGAAGTAGQGRAQRFFHRVGQHPVCVDRWIWIAGGFAVEAAASYTIEQHAGMKLLFAQMVRDIRIDEAVLEMPGNPFAGAGQPDIDRIAPQEPRLDEDASRWAGAELEDLGSIAAAQSYRERGTLLPIPALELLDTLLTRDRLGRFQRRDPSAATLRAAGLLTAEATLTAAGNEFLMPVRKLDASFQVQACNAAGGSVLQAWIGGGLAKITAEPSLFPAARTATAAFGPDDLSTGILPATMVPGRIADWVGLSPGWSIPHEPVALSMDQYEARLMSGQTPAPQDMDQAAGRMWRPPWTEWQILDERTGGCFGWVNAGPAGQYRLFPGEGDQDKGHSVRLEPMSPAVVWDILVRFIHASVEGIPLRLPEVPGFNG</sequence>
<gene>
    <name evidence="1" type="ORF">LJ751_01965</name>
</gene>
<accession>A0A9X1LZF4</accession>
<protein>
    <submittedName>
        <fullName evidence="1">Uncharacterized protein</fullName>
    </submittedName>
</protein>
<evidence type="ECO:0000313" key="1">
    <source>
        <dbReference type="EMBL" id="MCC3268127.1"/>
    </source>
</evidence>
<name>A0A9X1LZF4_9MICC</name>
<dbReference type="Proteomes" id="UP001139264">
    <property type="component" value="Unassembled WGS sequence"/>
</dbReference>
<dbReference type="AlphaFoldDB" id="A0A9X1LZF4"/>
<organism evidence="1 2">
    <name type="scientific">Arthrobacter gengyunqii</name>
    <dbReference type="NCBI Taxonomy" id="2886940"/>
    <lineage>
        <taxon>Bacteria</taxon>
        <taxon>Bacillati</taxon>
        <taxon>Actinomycetota</taxon>
        <taxon>Actinomycetes</taxon>
        <taxon>Micrococcales</taxon>
        <taxon>Micrococcaceae</taxon>
        <taxon>Arthrobacter</taxon>
    </lineage>
</organism>
<dbReference type="RefSeq" id="WP_227906616.1">
    <property type="nucleotide sequence ID" value="NZ_CP095461.1"/>
</dbReference>
<dbReference type="Gene3D" id="3.40.1000.10">
    <property type="entry name" value="Mog1/PsbP, alpha/beta/alpha sandwich"/>
    <property type="match status" value="1"/>
</dbReference>
<dbReference type="EMBL" id="JAJFZP010000004">
    <property type="protein sequence ID" value="MCC3268127.1"/>
    <property type="molecule type" value="Genomic_DNA"/>
</dbReference>
<proteinExistence type="predicted"/>
<evidence type="ECO:0000313" key="2">
    <source>
        <dbReference type="Proteomes" id="UP001139264"/>
    </source>
</evidence>